<reference evidence="1" key="2">
    <citation type="journal article" date="2022" name="New Phytol.">
        <title>Evolutionary transition to the ectomycorrhizal habit in the genomes of a hyperdiverse lineage of mushroom-forming fungi.</title>
        <authorList>
            <person name="Looney B."/>
            <person name="Miyauchi S."/>
            <person name="Morin E."/>
            <person name="Drula E."/>
            <person name="Courty P.E."/>
            <person name="Kohler A."/>
            <person name="Kuo A."/>
            <person name="LaButti K."/>
            <person name="Pangilinan J."/>
            <person name="Lipzen A."/>
            <person name="Riley R."/>
            <person name="Andreopoulos W."/>
            <person name="He G."/>
            <person name="Johnson J."/>
            <person name="Nolan M."/>
            <person name="Tritt A."/>
            <person name="Barry K.W."/>
            <person name="Grigoriev I.V."/>
            <person name="Nagy L.G."/>
            <person name="Hibbett D."/>
            <person name="Henrissat B."/>
            <person name="Matheny P.B."/>
            <person name="Labbe J."/>
            <person name="Martin F.M."/>
        </authorList>
    </citation>
    <scope>NUCLEOTIDE SEQUENCE</scope>
    <source>
        <strain evidence="1">EC-137</strain>
    </source>
</reference>
<reference evidence="1" key="1">
    <citation type="submission" date="2021-02" db="EMBL/GenBank/DDBJ databases">
        <authorList>
            <consortium name="DOE Joint Genome Institute"/>
            <person name="Ahrendt S."/>
            <person name="Looney B.P."/>
            <person name="Miyauchi S."/>
            <person name="Morin E."/>
            <person name="Drula E."/>
            <person name="Courty P.E."/>
            <person name="Chicoki N."/>
            <person name="Fauchery L."/>
            <person name="Kohler A."/>
            <person name="Kuo A."/>
            <person name="Labutti K."/>
            <person name="Pangilinan J."/>
            <person name="Lipzen A."/>
            <person name="Riley R."/>
            <person name="Andreopoulos W."/>
            <person name="He G."/>
            <person name="Johnson J."/>
            <person name="Barry K.W."/>
            <person name="Grigoriev I.V."/>
            <person name="Nagy L."/>
            <person name="Hibbett D."/>
            <person name="Henrissat B."/>
            <person name="Matheny P.B."/>
            <person name="Labbe J."/>
            <person name="Martin F."/>
        </authorList>
    </citation>
    <scope>NUCLEOTIDE SEQUENCE</scope>
    <source>
        <strain evidence="1">EC-137</strain>
    </source>
</reference>
<comment type="caution">
    <text evidence="1">The sequence shown here is derived from an EMBL/GenBank/DDBJ whole genome shotgun (WGS) entry which is preliminary data.</text>
</comment>
<sequence length="724" mass="80364">MLLSLAYEVCMVETVVDDSKENQGGAYNFLTDARTRKLGADANDDEPELAINGSVSEHASSWRAWCRTVFTPPFVSSFTPTIIDNTVAMEDPMILHRIIRQIAAWAVYSFFTELRVIGGENVPRDGPLITTATHHNMMLDPAVLSSGFPYGRMQHYWSKASLFKNPILRYILISTGNVPVERKASDRRKLFQGTFDALARSAAIALFPEGTSYTEPRIMQVKDGAAWAALEYTKWALEQPERAARSPVAIVPAAIVYTNKSKYRSSAILQFGRPITMEPYIGQFLALGEGESRAAVKRLTHEIEMQLIEMTINAPDWGTLYASRMARDLLWADESSLPLDEFILVSQTLVDLFSSSDATPNFKVVKRRLLEYYSLLQSTQLTNAVLSSLPLPKTLDPNRPTPIPSRLLTLSVLIRDTLSCLFVLPFFVVPLAIHLPTYVIGKLGARLAEDEEETQAQNKVVLGLLFLMLCYPAAFFMLWALLWYSRVGAIASFTLVTMIAIYHTQAVGDAYKRLKRVEAAWRVLIGVWTPKRWEYSLSALEQYTRPSVPPPNPWIKSSRPTTPKPDASAESNFTTVPSPVALDDKLSSAPLAPTEPAATTPVKRKRRPRSGRVMRHVLRARAEAALALAAFFDALERSPPGHRVRASAHLARQFGGGIDETLDIDISNGPAGWRTAREVVSFLKARGARVNSLGKSIEGEWAMAGSDGEVSSAWESEMETPSRT</sequence>
<dbReference type="EMBL" id="MU273739">
    <property type="protein sequence ID" value="KAI0028599.1"/>
    <property type="molecule type" value="Genomic_DNA"/>
</dbReference>
<organism evidence="1 2">
    <name type="scientific">Vararia minispora EC-137</name>
    <dbReference type="NCBI Taxonomy" id="1314806"/>
    <lineage>
        <taxon>Eukaryota</taxon>
        <taxon>Fungi</taxon>
        <taxon>Dikarya</taxon>
        <taxon>Basidiomycota</taxon>
        <taxon>Agaricomycotina</taxon>
        <taxon>Agaricomycetes</taxon>
        <taxon>Russulales</taxon>
        <taxon>Lachnocladiaceae</taxon>
        <taxon>Vararia</taxon>
    </lineage>
</organism>
<protein>
    <submittedName>
        <fullName evidence="1">Uncharacterized protein</fullName>
    </submittedName>
</protein>
<keyword evidence="2" id="KW-1185">Reference proteome</keyword>
<evidence type="ECO:0000313" key="1">
    <source>
        <dbReference type="EMBL" id="KAI0028599.1"/>
    </source>
</evidence>
<name>A0ACB8QA02_9AGAM</name>
<evidence type="ECO:0000313" key="2">
    <source>
        <dbReference type="Proteomes" id="UP000814128"/>
    </source>
</evidence>
<accession>A0ACB8QA02</accession>
<dbReference type="Proteomes" id="UP000814128">
    <property type="component" value="Unassembled WGS sequence"/>
</dbReference>
<proteinExistence type="predicted"/>
<gene>
    <name evidence="1" type="ORF">K488DRAFT_89590</name>
</gene>